<evidence type="ECO:0000256" key="3">
    <source>
        <dbReference type="SAM" id="SignalP"/>
    </source>
</evidence>
<dbReference type="OrthoDB" id="4279715at2"/>
<evidence type="ECO:0000313" key="5">
    <source>
        <dbReference type="Proteomes" id="UP000549009"/>
    </source>
</evidence>
<dbReference type="Proteomes" id="UP000549009">
    <property type="component" value="Unassembled WGS sequence"/>
</dbReference>
<dbReference type="AlphaFoldDB" id="A0A7W8ESC6"/>
<evidence type="ECO:0008006" key="6">
    <source>
        <dbReference type="Google" id="ProtNLM"/>
    </source>
</evidence>
<keyword evidence="2" id="KW-1133">Transmembrane helix</keyword>
<dbReference type="EMBL" id="JACHJD010000001">
    <property type="protein sequence ID" value="MBB5101560.1"/>
    <property type="molecule type" value="Genomic_DNA"/>
</dbReference>
<keyword evidence="2" id="KW-0472">Membrane</keyword>
<keyword evidence="3" id="KW-0732">Signal</keyword>
<organism evidence="4 5">
    <name type="scientific">Streptomyces spectabilis</name>
    <dbReference type="NCBI Taxonomy" id="68270"/>
    <lineage>
        <taxon>Bacteria</taxon>
        <taxon>Bacillati</taxon>
        <taxon>Actinomycetota</taxon>
        <taxon>Actinomycetes</taxon>
        <taxon>Kitasatosporales</taxon>
        <taxon>Streptomycetaceae</taxon>
        <taxon>Streptomyces</taxon>
    </lineage>
</organism>
<gene>
    <name evidence="4" type="ORF">FHS40_000613</name>
</gene>
<proteinExistence type="predicted"/>
<keyword evidence="2" id="KW-0812">Transmembrane</keyword>
<dbReference type="RefSeq" id="WP_150509485.1">
    <property type="nucleotide sequence ID" value="NZ_BMSQ01000003.1"/>
</dbReference>
<feature type="signal peptide" evidence="3">
    <location>
        <begin position="1"/>
        <end position="25"/>
    </location>
</feature>
<feature type="chain" id="PRO_5031043365" description="LPXTG cell wall anchor domain-containing protein" evidence="3">
    <location>
        <begin position="26"/>
        <end position="176"/>
    </location>
</feature>
<keyword evidence="5" id="KW-1185">Reference proteome</keyword>
<feature type="transmembrane region" description="Helical" evidence="2">
    <location>
        <begin position="152"/>
        <end position="171"/>
    </location>
</feature>
<name>A0A7W8ESC6_STRST</name>
<evidence type="ECO:0000313" key="4">
    <source>
        <dbReference type="EMBL" id="MBB5101560.1"/>
    </source>
</evidence>
<protein>
    <recommendedName>
        <fullName evidence="6">LPXTG cell wall anchor domain-containing protein</fullName>
    </recommendedName>
</protein>
<evidence type="ECO:0000256" key="2">
    <source>
        <dbReference type="SAM" id="Phobius"/>
    </source>
</evidence>
<accession>A0A7W8ESC6</accession>
<sequence>MSRVRATFVGALLLAAASVAVPGAAADAGGSGELTVEPGAARPGERVALSLVNPELDEGARVRSEVFEKSVELKSTGKVSFAAHARIRCDAEPGTYAVHFAEPVHPGESTRAGEVTVEKGGPIDGPQCASKAKAKVDDDSDGDGDGKGTTTLAVAGGAVAVVAVGAFLVVLRRRRS</sequence>
<evidence type="ECO:0000256" key="1">
    <source>
        <dbReference type="SAM" id="MobiDB-lite"/>
    </source>
</evidence>
<feature type="region of interest" description="Disordered" evidence="1">
    <location>
        <begin position="118"/>
        <end position="148"/>
    </location>
</feature>
<comment type="caution">
    <text evidence="4">The sequence shown here is derived from an EMBL/GenBank/DDBJ whole genome shotgun (WGS) entry which is preliminary data.</text>
</comment>
<reference evidence="4 5" key="1">
    <citation type="submission" date="2020-08" db="EMBL/GenBank/DDBJ databases">
        <title>Genomic Encyclopedia of Type Strains, Phase III (KMG-III): the genomes of soil and plant-associated and newly described type strains.</title>
        <authorList>
            <person name="Whitman W."/>
        </authorList>
    </citation>
    <scope>NUCLEOTIDE SEQUENCE [LARGE SCALE GENOMIC DNA]</scope>
    <source>
        <strain evidence="4 5">CECT 3146</strain>
    </source>
</reference>